<reference evidence="1" key="1">
    <citation type="submission" date="2025-08" db="UniProtKB">
        <authorList>
            <consortium name="Ensembl"/>
        </authorList>
    </citation>
    <scope>IDENTIFICATION</scope>
</reference>
<evidence type="ECO:0000313" key="1">
    <source>
        <dbReference type="Ensembl" id="ENSSVLP00005014518.1"/>
    </source>
</evidence>
<sequence>MFYILENSTDSSLGHLARTNPFNLPHLQLVHAGLSGPNGSFTGPLGPPQPPGNLAAAAVEAYSCKCGSVRFYALHGSGGALSCRLMCTAVPLLSVTCPDCPVCWGPKPTMCLVA</sequence>
<proteinExistence type="predicted"/>
<keyword evidence="2" id="KW-1185">Reference proteome</keyword>
<reference evidence="1" key="2">
    <citation type="submission" date="2025-09" db="UniProtKB">
        <authorList>
            <consortium name="Ensembl"/>
        </authorList>
    </citation>
    <scope>IDENTIFICATION</scope>
</reference>
<protein>
    <submittedName>
        <fullName evidence="1">Uncharacterized protein</fullName>
    </submittedName>
</protein>
<evidence type="ECO:0000313" key="2">
    <source>
        <dbReference type="Proteomes" id="UP000694564"/>
    </source>
</evidence>
<dbReference type="AlphaFoldDB" id="A0A8D2CT50"/>
<name>A0A8D2CT50_SCIVU</name>
<dbReference type="GeneTree" id="ENSGT00960000190832"/>
<dbReference type="Ensembl" id="ENSSVLT00005016090.1">
    <property type="protein sequence ID" value="ENSSVLP00005014518.1"/>
    <property type="gene ID" value="ENSSVLG00005011585.1"/>
</dbReference>
<dbReference type="Proteomes" id="UP000694564">
    <property type="component" value="Chromosome 12"/>
</dbReference>
<organism evidence="1 2">
    <name type="scientific">Sciurus vulgaris</name>
    <name type="common">Eurasian red squirrel</name>
    <dbReference type="NCBI Taxonomy" id="55149"/>
    <lineage>
        <taxon>Eukaryota</taxon>
        <taxon>Metazoa</taxon>
        <taxon>Chordata</taxon>
        <taxon>Craniata</taxon>
        <taxon>Vertebrata</taxon>
        <taxon>Euteleostomi</taxon>
        <taxon>Mammalia</taxon>
        <taxon>Eutheria</taxon>
        <taxon>Euarchontoglires</taxon>
        <taxon>Glires</taxon>
        <taxon>Rodentia</taxon>
        <taxon>Sciuromorpha</taxon>
        <taxon>Sciuridae</taxon>
        <taxon>Sciurinae</taxon>
        <taxon>Sciurini</taxon>
        <taxon>Sciurus</taxon>
    </lineage>
</organism>
<accession>A0A8D2CT50</accession>
<dbReference type="OrthoDB" id="427452at2759"/>